<feature type="non-terminal residue" evidence="1">
    <location>
        <position position="806"/>
    </location>
</feature>
<dbReference type="Proteomes" id="UP001186974">
    <property type="component" value="Unassembled WGS sequence"/>
</dbReference>
<sequence length="806" mass="86515">MVAVRIEGVHCAQCSLRIEAALSPFNQRVAIDKLPSVDDPILKIAYVPHSPDFTIRHILASISAADPAFRPSIYHPPTFEERARVMHARERRRTLFRVLLSVVVAIPAFIIGVVLMSLVPSSNASRRYLMQPLGGVIRAQWALLIVATPVYFFAADVFHRRALRELYALWRRGSPTPILRRFYRFGSMNMLMSFGTTIAYFSSIAEMIITSTQPSKMGSENGSFYFDSVVFLTMFLLIGRLIEAYSKAKAGDAVAMLGKLRPTEAILVDREADGQDSKQVTSKIDIDSLEVGDVVRVLHGGSPPCDGIVLGGETSKFDESSLTGESKLVTKTVGDEVYSGTINKGAPIAVRVSRISGSSMLDQIIEVVREGQARHAPVERVADAITSYFVPFVTLLAIATWFTWLGLGLSGALPEDWLDVEAGGWPFWSLQFAIAVFIIACPCGIGLAAPTALFVGGGLAATYGVLVKGGGEAFQESSSLDCVVFDKTGTLSEGGEPAITDYEFLPQNNDARLDEKLTHGLLKAVEENSNHPIAKAVASFCESRGVQNIKAGHVQEIPGKGMKGSLTVENTSGISLEVLVGNEALIADHGVVVPAAVGERLDSWKAQGKSIVVVAVKITDAHQSSASSSWALTHILAASDPIRPESAAVVKALQRRGIAVWMLSGDNPVTAGAVGDMVGIPRDNIIAGVLPEQKADKIKYLQKSQKKSHKRSVFGWTYEHTQKRATVAMVGDGVNDSPALTVADVGIAVGSGSDVAISSAEFVLISPSLTSLLTLIDLSRAVFNRIKFNFAWALVYNIVALPVAAG</sequence>
<accession>A0ACC3D2I1</accession>
<organism evidence="1 2">
    <name type="scientific">Coniosporium uncinatum</name>
    <dbReference type="NCBI Taxonomy" id="93489"/>
    <lineage>
        <taxon>Eukaryota</taxon>
        <taxon>Fungi</taxon>
        <taxon>Dikarya</taxon>
        <taxon>Ascomycota</taxon>
        <taxon>Pezizomycotina</taxon>
        <taxon>Dothideomycetes</taxon>
        <taxon>Dothideomycetes incertae sedis</taxon>
        <taxon>Coniosporium</taxon>
    </lineage>
</organism>
<protein>
    <submittedName>
        <fullName evidence="1">Uncharacterized protein</fullName>
    </submittedName>
</protein>
<comment type="caution">
    <text evidence="1">The sequence shown here is derived from an EMBL/GenBank/DDBJ whole genome shotgun (WGS) entry which is preliminary data.</text>
</comment>
<name>A0ACC3D2I1_9PEZI</name>
<reference evidence="1" key="1">
    <citation type="submission" date="2024-09" db="EMBL/GenBank/DDBJ databases">
        <title>Black Yeasts Isolated from many extreme environments.</title>
        <authorList>
            <person name="Coleine C."/>
            <person name="Stajich J.E."/>
            <person name="Selbmann L."/>
        </authorList>
    </citation>
    <scope>NUCLEOTIDE SEQUENCE</scope>
    <source>
        <strain evidence="1">CCFEE 5737</strain>
    </source>
</reference>
<keyword evidence="2" id="KW-1185">Reference proteome</keyword>
<gene>
    <name evidence="1" type="ORF">LTS18_007899</name>
</gene>
<evidence type="ECO:0000313" key="1">
    <source>
        <dbReference type="EMBL" id="KAK3060725.1"/>
    </source>
</evidence>
<dbReference type="EMBL" id="JAWDJW010008339">
    <property type="protein sequence ID" value="KAK3060725.1"/>
    <property type="molecule type" value="Genomic_DNA"/>
</dbReference>
<proteinExistence type="predicted"/>
<evidence type="ECO:0000313" key="2">
    <source>
        <dbReference type="Proteomes" id="UP001186974"/>
    </source>
</evidence>